<sequence>MRERGFIPDLNQPTLPDLNYPPPPHYSYQQLLWNVDQVIEAATEGSTDTTAASKTKTVEEPESQNSSCWFKIKEAFNISWSRLYTIIKNAPAE</sequence>
<accession>A0ABD1MK55</accession>
<proteinExistence type="predicted"/>
<protein>
    <submittedName>
        <fullName evidence="1">Uncharacterized protein</fullName>
    </submittedName>
</protein>
<dbReference type="Proteomes" id="UP001603857">
    <property type="component" value="Unassembled WGS sequence"/>
</dbReference>
<evidence type="ECO:0000313" key="1">
    <source>
        <dbReference type="EMBL" id="KAL2336187.1"/>
    </source>
</evidence>
<dbReference type="EMBL" id="JBGMDY010000004">
    <property type="protein sequence ID" value="KAL2336187.1"/>
    <property type="molecule type" value="Genomic_DNA"/>
</dbReference>
<reference evidence="1 2" key="1">
    <citation type="submission" date="2024-08" db="EMBL/GenBank/DDBJ databases">
        <title>Insights into the chromosomal genome structure of Flemingia macrophylla.</title>
        <authorList>
            <person name="Ding Y."/>
            <person name="Zhao Y."/>
            <person name="Bi W."/>
            <person name="Wu M."/>
            <person name="Zhao G."/>
            <person name="Gong Y."/>
            <person name="Li W."/>
            <person name="Zhang P."/>
        </authorList>
    </citation>
    <scope>NUCLEOTIDE SEQUENCE [LARGE SCALE GENOMIC DNA]</scope>
    <source>
        <strain evidence="1">DYQJB</strain>
        <tissue evidence="1">Leaf</tissue>
    </source>
</reference>
<keyword evidence="2" id="KW-1185">Reference proteome</keyword>
<organism evidence="1 2">
    <name type="scientific">Flemingia macrophylla</name>
    <dbReference type="NCBI Taxonomy" id="520843"/>
    <lineage>
        <taxon>Eukaryota</taxon>
        <taxon>Viridiplantae</taxon>
        <taxon>Streptophyta</taxon>
        <taxon>Embryophyta</taxon>
        <taxon>Tracheophyta</taxon>
        <taxon>Spermatophyta</taxon>
        <taxon>Magnoliopsida</taxon>
        <taxon>eudicotyledons</taxon>
        <taxon>Gunneridae</taxon>
        <taxon>Pentapetalae</taxon>
        <taxon>rosids</taxon>
        <taxon>fabids</taxon>
        <taxon>Fabales</taxon>
        <taxon>Fabaceae</taxon>
        <taxon>Papilionoideae</taxon>
        <taxon>50 kb inversion clade</taxon>
        <taxon>NPAAA clade</taxon>
        <taxon>indigoferoid/millettioid clade</taxon>
        <taxon>Phaseoleae</taxon>
        <taxon>Flemingia</taxon>
    </lineage>
</organism>
<dbReference type="AlphaFoldDB" id="A0ABD1MK55"/>
<evidence type="ECO:0000313" key="2">
    <source>
        <dbReference type="Proteomes" id="UP001603857"/>
    </source>
</evidence>
<name>A0ABD1MK55_9FABA</name>
<comment type="caution">
    <text evidence="1">The sequence shown here is derived from an EMBL/GenBank/DDBJ whole genome shotgun (WGS) entry which is preliminary data.</text>
</comment>
<gene>
    <name evidence="1" type="ORF">Fmac_010633</name>
</gene>